<reference evidence="15 16" key="1">
    <citation type="submission" date="2016-12" db="EMBL/GenBank/DDBJ databases">
        <title>Genome sequencing of Methylocaldum marinum.</title>
        <authorList>
            <person name="Takeuchi M."/>
            <person name="Kamagata Y."/>
            <person name="Hiraoka S."/>
            <person name="Oshima K."/>
            <person name="Hattori M."/>
            <person name="Iwasaki W."/>
        </authorList>
    </citation>
    <scope>NUCLEOTIDE SEQUENCE [LARGE SCALE GENOMIC DNA]</scope>
    <source>
        <strain evidence="15 16">S8</strain>
    </source>
</reference>
<evidence type="ECO:0000256" key="5">
    <source>
        <dbReference type="ARBA" id="ARBA00022538"/>
    </source>
</evidence>
<comment type="function">
    <text evidence="12">Transport of potassium into the cell. Likely operates as a K(+):H(+) symporter.</text>
</comment>
<dbReference type="InterPro" id="IPR023051">
    <property type="entry name" value="Kup"/>
</dbReference>
<keyword evidence="11 12" id="KW-0472">Membrane</keyword>
<gene>
    <name evidence="12" type="primary">kup</name>
    <name evidence="15" type="ORF">sS8_1234</name>
</gene>
<dbReference type="GO" id="GO:0015079">
    <property type="term" value="F:potassium ion transmembrane transporter activity"/>
    <property type="evidence" value="ECO:0007669"/>
    <property type="project" value="UniProtKB-UniRule"/>
</dbReference>
<organism evidence="15 16">
    <name type="scientific">Methylocaldum marinum</name>
    <dbReference type="NCBI Taxonomy" id="1432792"/>
    <lineage>
        <taxon>Bacteria</taxon>
        <taxon>Pseudomonadati</taxon>
        <taxon>Pseudomonadota</taxon>
        <taxon>Gammaproteobacteria</taxon>
        <taxon>Methylococcales</taxon>
        <taxon>Methylococcaceae</taxon>
        <taxon>Methylocaldum</taxon>
    </lineage>
</organism>
<sequence>MQAHTTLQSLRPGRTVTLVGTLGVVFGDIGTSPLYTMRVAFSGPHAIAPSETNILGVLSLILWSLIVIVSIKYATIMLRADSRGEGGIMVLLSLASRTAIDSPRRRRIIVFIGLIGAALFYGDGILTPAVTVTSAVEGLTVVAPKLGEFVVPTALTILTLLFLLQRKGTSRVGWLFGPIMLLWFCCIGLLGFLGILAAPEVLAAANPWYGARFLIEEEWYSLVVLGAVVLAVTGAETLYADIGHFGVGPIRTAWFGVAFPALSLNYFGQGALLLRDPAAAQNPFYLLAPEWGALPMLVLATVTTVIASQAVISGVFSTTLQAVQLGYLPRVSIYHTSLFYPGQIYMPAVNWILLAAIFALVVQFEASDRLAAAYGIAVTGTMVITSLLAFFVLRKLWQWGWIASLALVGSFLIIDSAFLTANSLKFTQGGWIPLAVGAVLFIVMTTWQRGRSLLASRLNERAISFETLLMRLRANPPRRICGTAVYLTSGRRGVPQSLLNNLAINKILHERVIVLTVIVKDVPWVPRSERIKIRCFGDELYRVKIYFGFNQEPNVPGALALCKEQGLEIELAGCSFFFSREALISTPRPGMALWRERLFIRLARNTESAMDFFRIPPDRVIELGTVVEI</sequence>
<evidence type="ECO:0000259" key="14">
    <source>
        <dbReference type="Pfam" id="PF22776"/>
    </source>
</evidence>
<dbReference type="InterPro" id="IPR003855">
    <property type="entry name" value="K+_transporter"/>
</dbReference>
<feature type="transmembrane region" description="Helical" evidence="12">
    <location>
        <begin position="219"/>
        <end position="240"/>
    </location>
</feature>
<dbReference type="RefSeq" id="WP_119628835.1">
    <property type="nucleotide sequence ID" value="NZ_AP017928.1"/>
</dbReference>
<dbReference type="OrthoDB" id="9805577at2"/>
<evidence type="ECO:0000256" key="6">
    <source>
        <dbReference type="ARBA" id="ARBA00022692"/>
    </source>
</evidence>
<feature type="transmembrane region" description="Helical" evidence="12">
    <location>
        <begin position="176"/>
        <end position="199"/>
    </location>
</feature>
<keyword evidence="10 12" id="KW-0406">Ion transport</keyword>
<protein>
    <recommendedName>
        <fullName evidence="12">Probable potassium transport system protein Kup</fullName>
    </recommendedName>
</protein>
<evidence type="ECO:0000313" key="15">
    <source>
        <dbReference type="EMBL" id="BBA33196.1"/>
    </source>
</evidence>
<feature type="transmembrane region" description="Helical" evidence="12">
    <location>
        <begin position="12"/>
        <end position="34"/>
    </location>
</feature>
<feature type="transmembrane region" description="Helical" evidence="12">
    <location>
        <begin position="146"/>
        <end position="164"/>
    </location>
</feature>
<feature type="domain" description="K+ potassium transporter C-terminal" evidence="14">
    <location>
        <begin position="482"/>
        <end position="629"/>
    </location>
</feature>
<evidence type="ECO:0000256" key="2">
    <source>
        <dbReference type="ARBA" id="ARBA00007019"/>
    </source>
</evidence>
<name>A0A250KNT0_9GAMM</name>
<feature type="transmembrane region" description="Helical" evidence="12">
    <location>
        <begin position="108"/>
        <end position="126"/>
    </location>
</feature>
<feature type="transmembrane region" description="Helical" evidence="12">
    <location>
        <begin position="344"/>
        <end position="364"/>
    </location>
</feature>
<feature type="transmembrane region" description="Helical" evidence="12">
    <location>
        <begin position="370"/>
        <end position="392"/>
    </location>
</feature>
<dbReference type="GO" id="GO:0015293">
    <property type="term" value="F:symporter activity"/>
    <property type="evidence" value="ECO:0007669"/>
    <property type="project" value="UniProtKB-UniRule"/>
</dbReference>
<dbReference type="InterPro" id="IPR053951">
    <property type="entry name" value="K_trans_N"/>
</dbReference>
<evidence type="ECO:0000256" key="1">
    <source>
        <dbReference type="ARBA" id="ARBA00004141"/>
    </source>
</evidence>
<proteinExistence type="inferred from homology"/>
<dbReference type="EMBL" id="AP017928">
    <property type="protein sequence ID" value="BBA33196.1"/>
    <property type="molecule type" value="Genomic_DNA"/>
</dbReference>
<dbReference type="AlphaFoldDB" id="A0A250KNT0"/>
<feature type="transmembrane region" description="Helical" evidence="12">
    <location>
        <begin position="430"/>
        <end position="447"/>
    </location>
</feature>
<dbReference type="PANTHER" id="PTHR30540:SF79">
    <property type="entry name" value="LOW AFFINITY POTASSIUM TRANSPORT SYSTEM PROTEIN KUP"/>
    <property type="match status" value="1"/>
</dbReference>
<evidence type="ECO:0000256" key="7">
    <source>
        <dbReference type="ARBA" id="ARBA00022847"/>
    </source>
</evidence>
<keyword evidence="5 12" id="KW-0633">Potassium transport</keyword>
<evidence type="ECO:0000256" key="12">
    <source>
        <dbReference type="HAMAP-Rule" id="MF_01522"/>
    </source>
</evidence>
<keyword evidence="4 12" id="KW-1003">Cell membrane</keyword>
<keyword evidence="3 12" id="KW-0813">Transport</keyword>
<accession>A0A250KNT0</accession>
<evidence type="ECO:0000313" key="16">
    <source>
        <dbReference type="Proteomes" id="UP000266313"/>
    </source>
</evidence>
<evidence type="ECO:0000256" key="10">
    <source>
        <dbReference type="ARBA" id="ARBA00023065"/>
    </source>
</evidence>
<evidence type="ECO:0000256" key="11">
    <source>
        <dbReference type="ARBA" id="ARBA00023136"/>
    </source>
</evidence>
<keyword evidence="9 12" id="KW-1133">Transmembrane helix</keyword>
<evidence type="ECO:0000256" key="8">
    <source>
        <dbReference type="ARBA" id="ARBA00022958"/>
    </source>
</evidence>
<keyword evidence="7 12" id="KW-0769">Symport</keyword>
<dbReference type="Pfam" id="PF22776">
    <property type="entry name" value="K_trans_C"/>
    <property type="match status" value="1"/>
</dbReference>
<feature type="domain" description="K+ potassium transporter integral membrane" evidence="13">
    <location>
        <begin position="19"/>
        <end position="469"/>
    </location>
</feature>
<dbReference type="Pfam" id="PF02705">
    <property type="entry name" value="K_trans"/>
    <property type="match status" value="1"/>
</dbReference>
<feature type="transmembrane region" description="Helical" evidence="12">
    <location>
        <begin position="399"/>
        <end position="418"/>
    </location>
</feature>
<keyword evidence="6 12" id="KW-0812">Transmembrane</keyword>
<dbReference type="InterPro" id="IPR053952">
    <property type="entry name" value="K_trans_C"/>
</dbReference>
<dbReference type="KEGG" id="mmai:sS8_1234"/>
<dbReference type="Proteomes" id="UP000266313">
    <property type="component" value="Chromosome"/>
</dbReference>
<keyword evidence="8 12" id="KW-0630">Potassium</keyword>
<evidence type="ECO:0000256" key="3">
    <source>
        <dbReference type="ARBA" id="ARBA00022448"/>
    </source>
</evidence>
<keyword evidence="16" id="KW-1185">Reference proteome</keyword>
<feature type="transmembrane region" description="Helical" evidence="12">
    <location>
        <begin position="294"/>
        <end position="323"/>
    </location>
</feature>
<feature type="transmembrane region" description="Helical" evidence="12">
    <location>
        <begin position="252"/>
        <end position="274"/>
    </location>
</feature>
<dbReference type="PANTHER" id="PTHR30540">
    <property type="entry name" value="OSMOTIC STRESS POTASSIUM TRANSPORTER"/>
    <property type="match status" value="1"/>
</dbReference>
<comment type="similarity">
    <text evidence="2 12">Belongs to the HAK/KUP transporter (TC 2.A.72) family.</text>
</comment>
<evidence type="ECO:0000256" key="9">
    <source>
        <dbReference type="ARBA" id="ARBA00022989"/>
    </source>
</evidence>
<evidence type="ECO:0000259" key="13">
    <source>
        <dbReference type="Pfam" id="PF02705"/>
    </source>
</evidence>
<comment type="subcellular location">
    <subcellularLocation>
        <location evidence="12">Cell membrane</location>
        <topology evidence="12">Multi-pass membrane protein</topology>
    </subcellularLocation>
    <subcellularLocation>
        <location evidence="1">Membrane</location>
        <topology evidence="1">Multi-pass membrane protein</topology>
    </subcellularLocation>
</comment>
<feature type="transmembrane region" description="Helical" evidence="12">
    <location>
        <begin position="54"/>
        <end position="74"/>
    </location>
</feature>
<dbReference type="GO" id="GO:0005886">
    <property type="term" value="C:plasma membrane"/>
    <property type="evidence" value="ECO:0007669"/>
    <property type="project" value="UniProtKB-SubCell"/>
</dbReference>
<evidence type="ECO:0000256" key="4">
    <source>
        <dbReference type="ARBA" id="ARBA00022475"/>
    </source>
</evidence>
<comment type="catalytic activity">
    <reaction evidence="12">
        <text>K(+)(in) + H(+)(in) = K(+)(out) + H(+)(out)</text>
        <dbReference type="Rhea" id="RHEA:28490"/>
        <dbReference type="ChEBI" id="CHEBI:15378"/>
        <dbReference type="ChEBI" id="CHEBI:29103"/>
    </reaction>
</comment>
<dbReference type="HAMAP" id="MF_01522">
    <property type="entry name" value="Kup"/>
    <property type="match status" value="1"/>
</dbReference>